<evidence type="ECO:0000256" key="1">
    <source>
        <dbReference type="ARBA" id="ARBA00009861"/>
    </source>
</evidence>
<dbReference type="AlphaFoldDB" id="A0ABD1GMA0"/>
<keyword evidence="3 4" id="KW-0012">Acyltransferase</keyword>
<dbReference type="GO" id="GO:0047172">
    <property type="term" value="F:shikimate O-hydroxycinnamoyltransferase activity"/>
    <property type="evidence" value="ECO:0007669"/>
    <property type="project" value="UniProtKB-EC"/>
</dbReference>
<dbReference type="EMBL" id="JBEAFC010000008">
    <property type="protein sequence ID" value="KAL1544835.1"/>
    <property type="molecule type" value="Genomic_DNA"/>
</dbReference>
<dbReference type="Proteomes" id="UP001567538">
    <property type="component" value="Unassembled WGS sequence"/>
</dbReference>
<proteinExistence type="inferred from homology"/>
<organism evidence="4 5">
    <name type="scientific">Salvia divinorum</name>
    <name type="common">Maria pastora</name>
    <name type="synonym">Diviner's sage</name>
    <dbReference type="NCBI Taxonomy" id="28513"/>
    <lineage>
        <taxon>Eukaryota</taxon>
        <taxon>Viridiplantae</taxon>
        <taxon>Streptophyta</taxon>
        <taxon>Embryophyta</taxon>
        <taxon>Tracheophyta</taxon>
        <taxon>Spermatophyta</taxon>
        <taxon>Magnoliopsida</taxon>
        <taxon>eudicotyledons</taxon>
        <taxon>Gunneridae</taxon>
        <taxon>Pentapetalae</taxon>
        <taxon>asterids</taxon>
        <taxon>lamiids</taxon>
        <taxon>Lamiales</taxon>
        <taxon>Lamiaceae</taxon>
        <taxon>Nepetoideae</taxon>
        <taxon>Mentheae</taxon>
        <taxon>Salviinae</taxon>
        <taxon>Salvia</taxon>
        <taxon>Salvia subgen. Calosphace</taxon>
    </lineage>
</organism>
<evidence type="ECO:0000256" key="3">
    <source>
        <dbReference type="ARBA" id="ARBA00023315"/>
    </source>
</evidence>
<dbReference type="EC" id="2.3.1.133" evidence="4"/>
<sequence>MKVNKIMSKLIKPETPTPEKLKIYNISFIDQFKGPLNVAIILFYESNPETTIDLQESLAKILVQFYPLAGRFIKNDNLVNCSDQGVEFIETEALGVELAEVVSKTDTGQLNDLLPEHYFRLDESPDSPILSIEVTRFPSGGAVISISVSHRVFDASSLGTFVAAWSAATNPDRTVQMINPTFDIPSMLPNKDLGHGPGPVQSNNRDDEIAVKRFRFNNEAITAMTTRISPVKTVSGVRVVCAVIAKALIRLDRVRHGRDRDFVITQPVNMRGRTVPPQPRHACGNFFISALTRRVAAEAVGVKELVDLIGDSVRRCVGDYGEVLCRDQDGRGMILSGIGNYTEAVFNGETNVVAFSDWSRFGFYEADFGWGKLALASIGPQRLPPMFSNIVVLMSDSEGVGIEAWVMLSQNDMLCFQQDEDIRLFQLARNSA</sequence>
<accession>A0ABD1GMA0</accession>
<gene>
    <name evidence="4" type="ORF">AAHA92_21638</name>
</gene>
<dbReference type="PANTHER" id="PTHR31623:SF70">
    <property type="entry name" value="TRANSFERASE, CHLORAMPHENICOL ACETYLTRANSFERASE-LIKE DOMAIN PROTEIN"/>
    <property type="match status" value="1"/>
</dbReference>
<protein>
    <submittedName>
        <fullName evidence="4">Shikimate O-hydroxycinnamoyltransferase</fullName>
        <ecNumber evidence="4">2.3.1.133</ecNumber>
    </submittedName>
</protein>
<comment type="similarity">
    <text evidence="1">Belongs to the plant acyltransferase family.</text>
</comment>
<evidence type="ECO:0000313" key="4">
    <source>
        <dbReference type="EMBL" id="KAL1544835.1"/>
    </source>
</evidence>
<dbReference type="Pfam" id="PF02458">
    <property type="entry name" value="Transferase"/>
    <property type="match status" value="1"/>
</dbReference>
<name>A0ABD1GMA0_SALDI</name>
<evidence type="ECO:0000256" key="2">
    <source>
        <dbReference type="ARBA" id="ARBA00022679"/>
    </source>
</evidence>
<dbReference type="Gene3D" id="3.30.559.10">
    <property type="entry name" value="Chloramphenicol acetyltransferase-like domain"/>
    <property type="match status" value="2"/>
</dbReference>
<keyword evidence="5" id="KW-1185">Reference proteome</keyword>
<comment type="caution">
    <text evidence="4">The sequence shown here is derived from an EMBL/GenBank/DDBJ whole genome shotgun (WGS) entry which is preliminary data.</text>
</comment>
<dbReference type="InterPro" id="IPR023213">
    <property type="entry name" value="CAT-like_dom_sf"/>
</dbReference>
<evidence type="ECO:0000313" key="5">
    <source>
        <dbReference type="Proteomes" id="UP001567538"/>
    </source>
</evidence>
<keyword evidence="2 4" id="KW-0808">Transferase</keyword>
<reference evidence="4 5" key="1">
    <citation type="submission" date="2024-06" db="EMBL/GenBank/DDBJ databases">
        <title>A chromosome level genome sequence of Diviner's sage (Salvia divinorum).</title>
        <authorList>
            <person name="Ford S.A."/>
            <person name="Ro D.-K."/>
            <person name="Ness R.W."/>
            <person name="Phillips M.A."/>
        </authorList>
    </citation>
    <scope>NUCLEOTIDE SEQUENCE [LARGE SCALE GENOMIC DNA]</scope>
    <source>
        <strain evidence="4">SAF-2024a</strain>
        <tissue evidence="4">Leaf</tissue>
    </source>
</reference>
<dbReference type="PANTHER" id="PTHR31623">
    <property type="entry name" value="F21J9.9"/>
    <property type="match status" value="1"/>
</dbReference>